<sequence length="178" mass="20161">MFWMFLRPRNTLEARSAEALFAHRTEQTICRERKKKKCDCRALVDLGALAGFEATIQPRASLVCSVDVHWLPSRDPAMILLVASIEPCLHRLILLFFALLPILEGSRLFSSSQRRHPRATAGILKSLDLHAFQLPSPLSAELGSQRVQGDPRSKLKRDPAPKRPFFFFSFLAPPKMPQ</sequence>
<reference evidence="1 2" key="1">
    <citation type="journal article" date="2021" name="BMC Genomics">
        <title>Telomere-to-telomere genome assembly of asparaginase-producing Trichoderma simmonsii.</title>
        <authorList>
            <person name="Chung D."/>
            <person name="Kwon Y.M."/>
            <person name="Yang Y."/>
        </authorList>
    </citation>
    <scope>NUCLEOTIDE SEQUENCE [LARGE SCALE GENOMIC DNA]</scope>
    <source>
        <strain evidence="1 2">GH-Sj1</strain>
    </source>
</reference>
<dbReference type="Proteomes" id="UP000826661">
    <property type="component" value="Chromosome II"/>
</dbReference>
<name>A0A8G0L8D1_9HYPO</name>
<organism evidence="1 2">
    <name type="scientific">Trichoderma simmonsii</name>
    <dbReference type="NCBI Taxonomy" id="1491479"/>
    <lineage>
        <taxon>Eukaryota</taxon>
        <taxon>Fungi</taxon>
        <taxon>Dikarya</taxon>
        <taxon>Ascomycota</taxon>
        <taxon>Pezizomycotina</taxon>
        <taxon>Sordariomycetes</taxon>
        <taxon>Hypocreomycetidae</taxon>
        <taxon>Hypocreales</taxon>
        <taxon>Hypocreaceae</taxon>
        <taxon>Trichoderma</taxon>
    </lineage>
</organism>
<accession>A0A8G0L8D1</accession>
<evidence type="ECO:0000313" key="1">
    <source>
        <dbReference type="EMBL" id="QYS96069.1"/>
    </source>
</evidence>
<evidence type="ECO:0000313" key="2">
    <source>
        <dbReference type="Proteomes" id="UP000826661"/>
    </source>
</evidence>
<dbReference type="AlphaFoldDB" id="A0A8G0L8D1"/>
<keyword evidence="2" id="KW-1185">Reference proteome</keyword>
<protein>
    <submittedName>
        <fullName evidence="1">Uncharacterized protein</fullName>
    </submittedName>
</protein>
<dbReference type="EMBL" id="CP075865">
    <property type="protein sequence ID" value="QYS96069.1"/>
    <property type="molecule type" value="Genomic_DNA"/>
</dbReference>
<proteinExistence type="predicted"/>
<gene>
    <name evidence="1" type="ORF">H0G86_003334</name>
</gene>